<name>A0A951J063_9BACT</name>
<gene>
    <name evidence="1" type="ORF">EGN73_21385</name>
</gene>
<organism evidence="1 2">
    <name type="scientific">Arthrospiribacter ruber</name>
    <dbReference type="NCBI Taxonomy" id="2487934"/>
    <lineage>
        <taxon>Bacteria</taxon>
        <taxon>Pseudomonadati</taxon>
        <taxon>Bacteroidota</taxon>
        <taxon>Cytophagia</taxon>
        <taxon>Cytophagales</taxon>
        <taxon>Cyclobacteriaceae</taxon>
        <taxon>Arthrospiribacter</taxon>
    </lineage>
</organism>
<protein>
    <submittedName>
        <fullName evidence="1">Uncharacterized protein</fullName>
    </submittedName>
</protein>
<accession>A0A951J063</accession>
<dbReference type="RefSeq" id="WP_219294071.1">
    <property type="nucleotide sequence ID" value="NZ_RPHB01000014.1"/>
</dbReference>
<dbReference type="Proteomes" id="UP000727490">
    <property type="component" value="Unassembled WGS sequence"/>
</dbReference>
<proteinExistence type="predicted"/>
<comment type="caution">
    <text evidence="1">The sequence shown here is derived from an EMBL/GenBank/DDBJ whole genome shotgun (WGS) entry which is preliminary data.</text>
</comment>
<evidence type="ECO:0000313" key="1">
    <source>
        <dbReference type="EMBL" id="MBW3470340.1"/>
    </source>
</evidence>
<evidence type="ECO:0000313" key="2">
    <source>
        <dbReference type="Proteomes" id="UP000727490"/>
    </source>
</evidence>
<dbReference type="EMBL" id="RPHB01000014">
    <property type="protein sequence ID" value="MBW3470340.1"/>
    <property type="molecule type" value="Genomic_DNA"/>
</dbReference>
<sequence>MCFRGWGVIVPSTKYEGGRRKEQVLGFGVPGEGLDALIRTVFGPPLTFPVRRSGKEVRSTK</sequence>
<dbReference type="AlphaFoldDB" id="A0A951J063"/>
<reference evidence="1 2" key="1">
    <citation type="journal article" date="2020" name="Syst. Appl. Microbiol.">
        <title>Arthrospiribacter ruber gen. nov., sp. nov., a novel bacterium isolated from Arthrospira cultures.</title>
        <authorList>
            <person name="Waleron M."/>
            <person name="Misztak A."/>
            <person name="Waleron M.M."/>
            <person name="Furmaniak M."/>
            <person name="Mrozik A."/>
            <person name="Waleron K."/>
        </authorList>
    </citation>
    <scope>NUCLEOTIDE SEQUENCE [LARGE SCALE GENOMIC DNA]</scope>
    <source>
        <strain evidence="1 2">DPMB0001</strain>
    </source>
</reference>
<keyword evidence="2" id="KW-1185">Reference proteome</keyword>